<evidence type="ECO:0000256" key="6">
    <source>
        <dbReference type="ARBA" id="ARBA00022691"/>
    </source>
</evidence>
<keyword evidence="4 12" id="KW-0489">Methyltransferase</keyword>
<dbReference type="InterPro" id="IPR013123">
    <property type="entry name" value="SpoU_subst-bd"/>
</dbReference>
<feature type="region of interest" description="Disordered" evidence="10">
    <location>
        <begin position="72"/>
        <end position="122"/>
    </location>
</feature>
<dbReference type="CDD" id="cd18105">
    <property type="entry name" value="SpoU-like_MRM1"/>
    <property type="match status" value="1"/>
</dbReference>
<dbReference type="GO" id="GO:0016435">
    <property type="term" value="F:rRNA (guanine) methyltransferase activity"/>
    <property type="evidence" value="ECO:0007669"/>
    <property type="project" value="TreeGrafter"/>
</dbReference>
<comment type="similarity">
    <text evidence="2">Belongs to the class IV-like SAM-binding methyltransferase superfamily. RNA methyltransferase TrmH family.</text>
</comment>
<dbReference type="Pfam" id="PF00588">
    <property type="entry name" value="SpoU_methylase"/>
    <property type="match status" value="1"/>
</dbReference>
<evidence type="ECO:0000259" key="11">
    <source>
        <dbReference type="SMART" id="SM00967"/>
    </source>
</evidence>
<dbReference type="GO" id="GO:0005739">
    <property type="term" value="C:mitochondrion"/>
    <property type="evidence" value="ECO:0007669"/>
    <property type="project" value="UniProtKB-SubCell"/>
</dbReference>
<dbReference type="InterPro" id="IPR029026">
    <property type="entry name" value="tRNA_m1G_MTases_N"/>
</dbReference>
<sequence length="510" mass="56576">MLKHALISPRQLIVLPKHSLHYVSIRQASLNSAIERGLRKSRNAEDFGAKRYPDNDRYKSGIRDTKLWNDIKGDRPDVESPGVRRWRGTDDSASKRYHNNDRTSKVRRNVKTKKDKGEERPAEADYFDEDEFIRTGLFPSVIRFRGGPSVSRVIESRRIRRKGHHKPTDQEPERVKMEVKVPNKIPYSSPASEFVYGTNAVEAAIRCGRRRMHVLYIYQAIDEDLSPIKISLRKLAISSGLRVKMAFGRWSELLDKMSGGRPHNGVVLEVSPLPQLPVTAFRAVESIKQSHFGVDLGRQSREEAEVNGTNNWIKINSQYRKRYPVVLLLDGIVDTGNLGAIIRSAYFLGIDAIVFAGRNSAPLSPVAMKASAGAAENMALLTTSNEVAFIKQSKANGWRFYAADAPGLGSTLVDPSSTPTANSELEPHTLGQYPSVIMMGSESNGLSDHIKTHADSVVSIPGARHDSILGVNSDPARVDSLNVSVAAALLMEMFLRIPIALSEVAPKRSH</sequence>
<gene>
    <name evidence="12" type="ORF">PHISCL_04040</name>
</gene>
<dbReference type="Gene3D" id="3.30.1330.30">
    <property type="match status" value="1"/>
</dbReference>
<feature type="domain" description="RNA 2-O ribose methyltransferase substrate binding" evidence="11">
    <location>
        <begin position="194"/>
        <end position="276"/>
    </location>
</feature>
<dbReference type="SUPFAM" id="SSF75217">
    <property type="entry name" value="alpha/beta knot"/>
    <property type="match status" value="1"/>
</dbReference>
<dbReference type="InterPro" id="IPR047261">
    <property type="entry name" value="MRM1_MeTrfase_dom"/>
</dbReference>
<dbReference type="AlphaFoldDB" id="A0A3A2ZKP6"/>
<name>A0A3A2ZKP6_9EURO</name>
<keyword evidence="5 12" id="KW-0808">Transferase</keyword>
<accession>A0A3A2ZKP6</accession>
<dbReference type="Pfam" id="PF08032">
    <property type="entry name" value="SpoU_sub_bind"/>
    <property type="match status" value="1"/>
</dbReference>
<evidence type="ECO:0000256" key="3">
    <source>
        <dbReference type="ARBA" id="ARBA00022552"/>
    </source>
</evidence>
<dbReference type="InterPro" id="IPR029064">
    <property type="entry name" value="Ribosomal_eL30-like_sf"/>
</dbReference>
<dbReference type="PANTHER" id="PTHR46103:SF1">
    <property type="entry name" value="RRNA METHYLTRANSFERASE 1, MITOCHONDRIAL"/>
    <property type="match status" value="1"/>
</dbReference>
<keyword evidence="3" id="KW-0698">rRNA processing</keyword>
<evidence type="ECO:0000256" key="5">
    <source>
        <dbReference type="ARBA" id="ARBA00022679"/>
    </source>
</evidence>
<evidence type="ECO:0000256" key="7">
    <source>
        <dbReference type="ARBA" id="ARBA00022946"/>
    </source>
</evidence>
<dbReference type="GO" id="GO:0003723">
    <property type="term" value="F:RNA binding"/>
    <property type="evidence" value="ECO:0007669"/>
    <property type="project" value="InterPro"/>
</dbReference>
<dbReference type="PANTHER" id="PTHR46103">
    <property type="entry name" value="RRNA METHYLTRANSFERASE 1, MITOCHONDRIAL"/>
    <property type="match status" value="1"/>
</dbReference>
<evidence type="ECO:0000256" key="2">
    <source>
        <dbReference type="ARBA" id="ARBA00007228"/>
    </source>
</evidence>
<dbReference type="InterPro" id="IPR029028">
    <property type="entry name" value="Alpha/beta_knot_MTases"/>
</dbReference>
<feature type="compositionally biased region" description="Basic and acidic residues" evidence="10">
    <location>
        <begin position="87"/>
        <end position="104"/>
    </location>
</feature>
<organism evidence="12 13">
    <name type="scientific">Aspergillus sclerotialis</name>
    <dbReference type="NCBI Taxonomy" id="2070753"/>
    <lineage>
        <taxon>Eukaryota</taxon>
        <taxon>Fungi</taxon>
        <taxon>Dikarya</taxon>
        <taxon>Ascomycota</taxon>
        <taxon>Pezizomycotina</taxon>
        <taxon>Eurotiomycetes</taxon>
        <taxon>Eurotiomycetidae</taxon>
        <taxon>Eurotiales</taxon>
        <taxon>Aspergillaceae</taxon>
        <taxon>Aspergillus</taxon>
        <taxon>Aspergillus subgen. Polypaecilum</taxon>
    </lineage>
</organism>
<dbReference type="FunFam" id="3.30.1330.30:FF:000035">
    <property type="entry name" value="TrmH family RNA methyltransferase"/>
    <property type="match status" value="1"/>
</dbReference>
<dbReference type="SUPFAM" id="SSF55315">
    <property type="entry name" value="L30e-like"/>
    <property type="match status" value="1"/>
</dbReference>
<evidence type="ECO:0000313" key="12">
    <source>
        <dbReference type="EMBL" id="RJE23626.1"/>
    </source>
</evidence>
<protein>
    <recommendedName>
        <fullName evidence="9">rRNA methyltransferase 1, mitochondrial</fullName>
    </recommendedName>
</protein>
<keyword evidence="7" id="KW-0809">Transit peptide</keyword>
<proteinExistence type="inferred from homology"/>
<dbReference type="Gene3D" id="3.40.1280.10">
    <property type="match status" value="1"/>
</dbReference>
<evidence type="ECO:0000256" key="1">
    <source>
        <dbReference type="ARBA" id="ARBA00004173"/>
    </source>
</evidence>
<dbReference type="InterPro" id="IPR001537">
    <property type="entry name" value="SpoU_MeTrfase"/>
</dbReference>
<evidence type="ECO:0000256" key="4">
    <source>
        <dbReference type="ARBA" id="ARBA00022603"/>
    </source>
</evidence>
<reference evidence="13" key="1">
    <citation type="submission" date="2017-02" db="EMBL/GenBank/DDBJ databases">
        <authorList>
            <person name="Tafer H."/>
            <person name="Lopandic K."/>
        </authorList>
    </citation>
    <scope>NUCLEOTIDE SEQUENCE [LARGE SCALE GENOMIC DNA]</scope>
    <source>
        <strain evidence="13">CBS 366.77</strain>
    </source>
</reference>
<evidence type="ECO:0000256" key="8">
    <source>
        <dbReference type="ARBA" id="ARBA00023128"/>
    </source>
</evidence>
<comment type="subcellular location">
    <subcellularLocation>
        <location evidence="1">Mitochondrion</location>
    </subcellularLocation>
</comment>
<feature type="compositionally biased region" description="Basic residues" evidence="10">
    <location>
        <begin position="105"/>
        <end position="114"/>
    </location>
</feature>
<keyword evidence="13" id="KW-1185">Reference proteome</keyword>
<evidence type="ECO:0000313" key="13">
    <source>
        <dbReference type="Proteomes" id="UP000266188"/>
    </source>
</evidence>
<dbReference type="EMBL" id="MVGC01000112">
    <property type="protein sequence ID" value="RJE23626.1"/>
    <property type="molecule type" value="Genomic_DNA"/>
</dbReference>
<dbReference type="Proteomes" id="UP000266188">
    <property type="component" value="Unassembled WGS sequence"/>
</dbReference>
<keyword evidence="6" id="KW-0949">S-adenosyl-L-methionine</keyword>
<evidence type="ECO:0000256" key="10">
    <source>
        <dbReference type="SAM" id="MobiDB-lite"/>
    </source>
</evidence>
<keyword evidence="8" id="KW-0496">Mitochondrion</keyword>
<comment type="caution">
    <text evidence="12">The sequence shown here is derived from an EMBL/GenBank/DDBJ whole genome shotgun (WGS) entry which is preliminary data.</text>
</comment>
<dbReference type="OrthoDB" id="270651at2759"/>
<dbReference type="InterPro" id="IPR047182">
    <property type="entry name" value="MRM1"/>
</dbReference>
<dbReference type="SMART" id="SM00967">
    <property type="entry name" value="SpoU_sub_bind"/>
    <property type="match status" value="1"/>
</dbReference>
<evidence type="ECO:0000256" key="9">
    <source>
        <dbReference type="ARBA" id="ARBA00034881"/>
    </source>
</evidence>
<dbReference type="STRING" id="2070753.A0A3A2ZKP6"/>